<protein>
    <submittedName>
        <fullName evidence="1">Conserved hypothetical phage tail region protein</fullName>
    </submittedName>
</protein>
<dbReference type="EMBL" id="CAADEY010000049">
    <property type="protein sequence ID" value="VFJ55600.1"/>
    <property type="molecule type" value="Genomic_DNA"/>
</dbReference>
<accession>A0A450SP02</accession>
<proteinExistence type="predicted"/>
<evidence type="ECO:0000313" key="1">
    <source>
        <dbReference type="EMBL" id="VFJ55600.1"/>
    </source>
</evidence>
<dbReference type="NCBIfam" id="TIGR02241">
    <property type="entry name" value="conserved hypothetical phage tail region protein"/>
    <property type="match status" value="1"/>
</dbReference>
<dbReference type="PANTHER" id="PTHR38009">
    <property type="entry name" value="CONSERVED HYPOTHETICAL PHAGE TAIL PROTEIN"/>
    <property type="match status" value="1"/>
</dbReference>
<dbReference type="GO" id="GO:0005198">
    <property type="term" value="F:structural molecule activity"/>
    <property type="evidence" value="ECO:0007669"/>
    <property type="project" value="InterPro"/>
</dbReference>
<gene>
    <name evidence="1" type="ORF">BECKDK2373C_GA0170839_104921</name>
</gene>
<name>A0A450SP02_9GAMM</name>
<organism evidence="1">
    <name type="scientific">Candidatus Kentrum sp. DK</name>
    <dbReference type="NCBI Taxonomy" id="2126562"/>
    <lineage>
        <taxon>Bacteria</taxon>
        <taxon>Pseudomonadati</taxon>
        <taxon>Pseudomonadota</taxon>
        <taxon>Gammaproteobacteria</taxon>
        <taxon>Candidatus Kentrum</taxon>
    </lineage>
</organism>
<dbReference type="InterPro" id="IPR010667">
    <property type="entry name" value="Phage_T4_Gp19"/>
</dbReference>
<dbReference type="Pfam" id="PF06841">
    <property type="entry name" value="Phage_T4_gp19"/>
    <property type="match status" value="1"/>
</dbReference>
<dbReference type="InterPro" id="IPR011747">
    <property type="entry name" value="CHP02241"/>
</dbReference>
<dbReference type="AlphaFoldDB" id="A0A450SP02"/>
<reference evidence="1" key="1">
    <citation type="submission" date="2019-02" db="EMBL/GenBank/DDBJ databases">
        <authorList>
            <person name="Gruber-Vodicka R. H."/>
            <person name="Seah K. B. B."/>
        </authorList>
    </citation>
    <scope>NUCLEOTIDE SEQUENCE</scope>
    <source>
        <strain evidence="1">BECK_DK161</strain>
    </source>
</reference>
<sequence length="158" mass="17085">MALSAATIKTDYPLPVYNYKVNIGNDTIAFSEVSGLNIVYDTITYKESHTEGKKVGPKIMHMPGQGTPASLTLKKGVVRGKSVSKLYKWVSSINLNQVEKKDITISLCDETGAAVIIWKVINAFPTQLDAPTFDATANEVAVESMALMADDVQITEGS</sequence>
<dbReference type="PANTHER" id="PTHR38009:SF1">
    <property type="entry name" value="CONSERVED HYPOTHETICAL PHAGE TAIL PROTEIN"/>
    <property type="match status" value="1"/>
</dbReference>